<dbReference type="PANTHER" id="PTHR36840:SF1">
    <property type="entry name" value="BLL5714 PROTEIN"/>
    <property type="match status" value="1"/>
</dbReference>
<feature type="transmembrane region" description="Helical" evidence="1">
    <location>
        <begin position="376"/>
        <end position="396"/>
    </location>
</feature>
<accession>A0A0H5QZ21</accession>
<protein>
    <recommendedName>
        <fullName evidence="3">Low temperature requirement protein A</fullName>
    </recommendedName>
</protein>
<dbReference type="Pfam" id="PF06772">
    <property type="entry name" value="LtrA"/>
    <property type="match status" value="1"/>
</dbReference>
<feature type="transmembrane region" description="Helical" evidence="1">
    <location>
        <begin position="59"/>
        <end position="81"/>
    </location>
</feature>
<proteinExistence type="predicted"/>
<evidence type="ECO:0008006" key="3">
    <source>
        <dbReference type="Google" id="ProtNLM"/>
    </source>
</evidence>
<feature type="transmembrane region" description="Helical" evidence="1">
    <location>
        <begin position="143"/>
        <end position="163"/>
    </location>
</feature>
<feature type="transmembrane region" description="Helical" evidence="1">
    <location>
        <begin position="175"/>
        <end position="197"/>
    </location>
</feature>
<feature type="transmembrane region" description="Helical" evidence="1">
    <location>
        <begin position="345"/>
        <end position="364"/>
    </location>
</feature>
<dbReference type="InterPro" id="IPR010640">
    <property type="entry name" value="Low_temperature_requirement_A"/>
</dbReference>
<dbReference type="EMBL" id="HACM01000347">
    <property type="protein sequence ID" value="CRZ00789.1"/>
    <property type="molecule type" value="Transcribed_RNA"/>
</dbReference>
<evidence type="ECO:0000256" key="1">
    <source>
        <dbReference type="SAM" id="Phobius"/>
    </source>
</evidence>
<keyword evidence="1" id="KW-0812">Transmembrane</keyword>
<keyword evidence="1" id="KW-0472">Membrane</keyword>
<feature type="transmembrane region" description="Helical" evidence="1">
    <location>
        <begin position="203"/>
        <end position="226"/>
    </location>
</feature>
<keyword evidence="1" id="KW-1133">Transmembrane helix</keyword>
<organism evidence="2">
    <name type="scientific">Spongospora subterranea</name>
    <dbReference type="NCBI Taxonomy" id="70186"/>
    <lineage>
        <taxon>Eukaryota</taxon>
        <taxon>Sar</taxon>
        <taxon>Rhizaria</taxon>
        <taxon>Endomyxa</taxon>
        <taxon>Phytomyxea</taxon>
        <taxon>Plasmodiophorida</taxon>
        <taxon>Plasmodiophoridae</taxon>
        <taxon>Spongospora</taxon>
    </lineage>
</organism>
<feature type="non-terminal residue" evidence="2">
    <location>
        <position position="1"/>
    </location>
</feature>
<reference evidence="2" key="1">
    <citation type="submission" date="2015-04" db="EMBL/GenBank/DDBJ databases">
        <title>The genome sequence of the plant pathogenic Rhizarian Plasmodiophora brassicae reveals insights in its biotrophic life cycle and the origin of chitin synthesis.</title>
        <authorList>
            <person name="Schwelm A."/>
            <person name="Fogelqvist J."/>
            <person name="Knaust A."/>
            <person name="Julke S."/>
            <person name="Lilja T."/>
            <person name="Dhandapani V."/>
            <person name="Bonilla-Rosso G."/>
            <person name="Karlsson M."/>
            <person name="Shevchenko A."/>
            <person name="Choi S.R."/>
            <person name="Kim H.G."/>
            <person name="Park J.Y."/>
            <person name="Lim Y.P."/>
            <person name="Ludwig-Muller J."/>
            <person name="Dixelius C."/>
        </authorList>
    </citation>
    <scope>NUCLEOTIDE SEQUENCE</scope>
    <source>
        <tissue evidence="2">Potato root galls</tissue>
    </source>
</reference>
<dbReference type="AlphaFoldDB" id="A0A0H5QZ21"/>
<evidence type="ECO:0000313" key="2">
    <source>
        <dbReference type="EMBL" id="CRZ00789.1"/>
    </source>
</evidence>
<feature type="transmembrane region" description="Helical" evidence="1">
    <location>
        <begin position="118"/>
        <end position="137"/>
    </location>
</feature>
<name>A0A0H5QZ21_9EUKA</name>
<feature type="transmembrane region" description="Helical" evidence="1">
    <location>
        <begin position="310"/>
        <end position="333"/>
    </location>
</feature>
<dbReference type="PANTHER" id="PTHR36840">
    <property type="entry name" value="BLL5714 PROTEIN"/>
    <property type="match status" value="1"/>
</dbReference>
<sequence>AATGGGVHGFAQGNVQGAVPATGWRQQWRCAKNRLIFPPELRQDWGDPQFVEHLDWWELFLDLVFIGAVVNIGDFLLDAIVVGRRSWLLFPLYSSTFAFAWSDYTFFFTRFRVFGDVYISLALYIYILSIVLMSIFMKDGLITYRWFSISIIISRIGLFLMYLPIVILSENKRPVPLTGVILAATTLQALSWTMSAIFSGNIIIIVIWVMNAALFWFGISVVPGLLHYSRLPLNVHHVAARQGTLVLIYVGETVQMILSSPLPHAQVKRHFVIAMLGFALCFTIKKLYHDCQPAHPSEHAMRSSRIRGRMYIWMHLIIGIPLIAMAVAIRLILVGLDHEVGGYAWTAPILLICSYSGALFGLNAIRLVHNFPKRHVWVWISRLGIMVPVVSVLPLYSYNGTVSAEGVLATLVAVGTAMMIIDLFGFDVPVVGRRQPGRLVNLEMEEIVIAELTTTGQTVDVHYLTSIQARKLIRSEQDRIMTVV</sequence>
<feature type="transmembrane region" description="Helical" evidence="1">
    <location>
        <begin position="408"/>
        <end position="428"/>
    </location>
</feature>